<dbReference type="Gene3D" id="3.10.310.10">
    <property type="entry name" value="Diaminopimelate Epimerase, Chain A, domain 1"/>
    <property type="match status" value="2"/>
</dbReference>
<name>A0A0J8GC86_9LIST</name>
<dbReference type="EMBL" id="AZHO01000010">
    <property type="protein sequence ID" value="KMT60282.1"/>
    <property type="molecule type" value="Genomic_DNA"/>
</dbReference>
<dbReference type="AlphaFoldDB" id="A0A0J8GC86"/>
<dbReference type="GO" id="GO:0016853">
    <property type="term" value="F:isomerase activity"/>
    <property type="evidence" value="ECO:0007669"/>
    <property type="project" value="UniProtKB-KW"/>
</dbReference>
<evidence type="ECO:0000313" key="5">
    <source>
        <dbReference type="Proteomes" id="UP000052258"/>
    </source>
</evidence>
<dbReference type="PIRSF" id="PIRSF016184">
    <property type="entry name" value="PhzC_PhzF"/>
    <property type="match status" value="1"/>
</dbReference>
<evidence type="ECO:0000256" key="1">
    <source>
        <dbReference type="ARBA" id="ARBA00008270"/>
    </source>
</evidence>
<dbReference type="InterPro" id="IPR003719">
    <property type="entry name" value="Phenazine_PhzF-like"/>
</dbReference>
<feature type="active site" evidence="3">
    <location>
        <position position="44"/>
    </location>
</feature>
<protein>
    <submittedName>
        <fullName evidence="4">PhzF family phenazine biosynthesis protein</fullName>
    </submittedName>
</protein>
<organism evidence="4 5">
    <name type="scientific">Listeria fleischmannii 1991</name>
    <dbReference type="NCBI Taxonomy" id="1430899"/>
    <lineage>
        <taxon>Bacteria</taxon>
        <taxon>Bacillati</taxon>
        <taxon>Bacillota</taxon>
        <taxon>Bacilli</taxon>
        <taxon>Bacillales</taxon>
        <taxon>Listeriaceae</taxon>
        <taxon>Listeria</taxon>
    </lineage>
</organism>
<comment type="caution">
    <text evidence="4">The sequence shown here is derived from an EMBL/GenBank/DDBJ whole genome shotgun (WGS) entry which is preliminary data.</text>
</comment>
<gene>
    <name evidence="4" type="ORF">X560_0894</name>
</gene>
<keyword evidence="5" id="KW-1185">Reference proteome</keyword>
<evidence type="ECO:0000313" key="4">
    <source>
        <dbReference type="EMBL" id="KMT60282.1"/>
    </source>
</evidence>
<proteinExistence type="inferred from homology"/>
<dbReference type="PANTHER" id="PTHR13774:SF17">
    <property type="entry name" value="PHENAZINE BIOSYNTHESIS-LIKE DOMAIN-CONTAINING PROTEIN"/>
    <property type="match status" value="1"/>
</dbReference>
<sequence length="265" mass="30101">MNYFIVDAFASKPFEGNPAAVFVLNSWLTDELMQKIAIENNLSETAFLVQNNNQFDLRWFTPGGEVNLCGHATLAAAHVLYHEYYDFINKKDPLVFNTKSGQLMVNREDEIIYLDFPKLMPSKIELSADMELALNAQPSAAYLDRDLVFIFENEEQVINLMPDFTRMKSLSQGIGVLVTAPGKEFDFVSRTFFPKLNVNEDPVCGSAHSNFIPYWAQKLKKDVMLAKQLSSRPGILYCENKTNRVKIGGKAILYAKAQINEFIYL</sequence>
<dbReference type="GO" id="GO:0005737">
    <property type="term" value="C:cytoplasm"/>
    <property type="evidence" value="ECO:0007669"/>
    <property type="project" value="TreeGrafter"/>
</dbReference>
<dbReference type="Pfam" id="PF02567">
    <property type="entry name" value="PhzC-PhzF"/>
    <property type="match status" value="1"/>
</dbReference>
<dbReference type="SUPFAM" id="SSF54506">
    <property type="entry name" value="Diaminopimelate epimerase-like"/>
    <property type="match status" value="1"/>
</dbReference>
<dbReference type="RefSeq" id="WP_059139963.1">
    <property type="nucleotide sequence ID" value="NZ_KQ130613.1"/>
</dbReference>
<dbReference type="OrthoDB" id="9788221at2"/>
<comment type="similarity">
    <text evidence="1">Belongs to the PhzF family.</text>
</comment>
<dbReference type="NCBIfam" id="TIGR00654">
    <property type="entry name" value="PhzF_family"/>
    <property type="match status" value="1"/>
</dbReference>
<keyword evidence="2" id="KW-0413">Isomerase</keyword>
<reference evidence="4 5" key="1">
    <citation type="journal article" date="2015" name="Genome Biol. Evol.">
        <title>Comparative Genomics of Listeria Sensu Lato: Genus-Wide Differences in Evolutionary Dynamics and the Progressive Gain of Complex, Potentially Pathogenicity-Related Traits through Lateral Gene Transfer.</title>
        <authorList>
            <person name="Chiara M."/>
            <person name="Caruso M."/>
            <person name="D'Erchia A.M."/>
            <person name="Manzari C."/>
            <person name="Fraccalvieri R."/>
            <person name="Goffredo E."/>
            <person name="Latorre L."/>
            <person name="Miccolupo A."/>
            <person name="Padalino I."/>
            <person name="Santagada G."/>
            <person name="Chiocco D."/>
            <person name="Pesole G."/>
            <person name="Horner D.S."/>
            <person name="Parisi A."/>
        </authorList>
    </citation>
    <scope>NUCLEOTIDE SEQUENCE [LARGE SCALE GENOMIC DNA]</scope>
    <source>
        <strain evidence="4 5">1991</strain>
    </source>
</reference>
<accession>A0A0J8GC86</accession>
<evidence type="ECO:0000256" key="2">
    <source>
        <dbReference type="ARBA" id="ARBA00023235"/>
    </source>
</evidence>
<dbReference type="PATRIC" id="fig|1430899.3.peg.920"/>
<dbReference type="PANTHER" id="PTHR13774">
    <property type="entry name" value="PHENAZINE BIOSYNTHESIS PROTEIN"/>
    <property type="match status" value="1"/>
</dbReference>
<dbReference type="Proteomes" id="UP000052258">
    <property type="component" value="Unassembled WGS sequence"/>
</dbReference>
<evidence type="ECO:0000256" key="3">
    <source>
        <dbReference type="PIRSR" id="PIRSR016184-1"/>
    </source>
</evidence>